<name>A0A1I0XMP5_9CLOT</name>
<evidence type="ECO:0000313" key="2">
    <source>
        <dbReference type="Proteomes" id="UP000198619"/>
    </source>
</evidence>
<evidence type="ECO:0000313" key="1">
    <source>
        <dbReference type="EMBL" id="SFB01987.1"/>
    </source>
</evidence>
<dbReference type="InterPro" id="IPR052411">
    <property type="entry name" value="c-mor_Regulatory_Protein"/>
</dbReference>
<dbReference type="EMBL" id="FOKI01000009">
    <property type="protein sequence ID" value="SFB01987.1"/>
    <property type="molecule type" value="Genomic_DNA"/>
</dbReference>
<reference evidence="1 2" key="1">
    <citation type="submission" date="2016-10" db="EMBL/GenBank/DDBJ databases">
        <authorList>
            <person name="de Groot N.N."/>
        </authorList>
    </citation>
    <scope>NUCLEOTIDE SEQUENCE [LARGE SCALE GENOMIC DNA]</scope>
    <source>
        <strain evidence="1 2">DSM 12271</strain>
    </source>
</reference>
<dbReference type="PANTHER" id="PTHR37812">
    <property type="entry name" value="MU-LIKE PROPHAGE FLUMU PROTEIN C"/>
    <property type="match status" value="1"/>
</dbReference>
<dbReference type="InterPro" id="IPR009057">
    <property type="entry name" value="Homeodomain-like_sf"/>
</dbReference>
<dbReference type="AlphaFoldDB" id="A0A1I0XMP5"/>
<dbReference type="InterPro" id="IPR049739">
    <property type="entry name" value="YraL-like"/>
</dbReference>
<evidence type="ECO:0008006" key="3">
    <source>
        <dbReference type="Google" id="ProtNLM"/>
    </source>
</evidence>
<protein>
    <recommendedName>
        <fullName evidence="3">Mor transcription activator family protein</fullName>
    </recommendedName>
</protein>
<proteinExistence type="predicted"/>
<accession>A0A1I0XMP5</accession>
<gene>
    <name evidence="1" type="ORF">SAMN04488528_10091</name>
</gene>
<dbReference type="RefSeq" id="WP_090040150.1">
    <property type="nucleotide sequence ID" value="NZ_FOKI01000009.1"/>
</dbReference>
<dbReference type="Proteomes" id="UP000198619">
    <property type="component" value="Unassembled WGS sequence"/>
</dbReference>
<keyword evidence="2" id="KW-1185">Reference proteome</keyword>
<dbReference type="NCBIfam" id="NF040785">
    <property type="entry name" value="CD3324_fam"/>
    <property type="match status" value="1"/>
</dbReference>
<dbReference type="PANTHER" id="PTHR37812:SF1">
    <property type="entry name" value="MU-LIKE PROPHAGE FLUMU PROTEIN C"/>
    <property type="match status" value="1"/>
</dbReference>
<dbReference type="OrthoDB" id="9800398at2"/>
<dbReference type="Gene3D" id="1.10.10.60">
    <property type="entry name" value="Homeodomain-like"/>
    <property type="match status" value="1"/>
</dbReference>
<dbReference type="SUPFAM" id="SSF46689">
    <property type="entry name" value="Homeodomain-like"/>
    <property type="match status" value="1"/>
</dbReference>
<organism evidence="1 2">
    <name type="scientific">Clostridium frigidicarnis</name>
    <dbReference type="NCBI Taxonomy" id="84698"/>
    <lineage>
        <taxon>Bacteria</taxon>
        <taxon>Bacillati</taxon>
        <taxon>Bacillota</taxon>
        <taxon>Clostridia</taxon>
        <taxon>Eubacteriales</taxon>
        <taxon>Clostridiaceae</taxon>
        <taxon>Clostridium</taxon>
    </lineage>
</organism>
<sequence length="88" mass="10309">MKYVNAIEVIPEELLLEIQKYVSGDLIYIPKVKNKRKLWGEVSGIRKEIASRNTEIKEKFRNGSTINQLVSEYCLAYETIKKIVYTRN</sequence>